<dbReference type="InterPro" id="IPR024031">
    <property type="entry name" value="MSMEG_5819/OxyR"/>
</dbReference>
<dbReference type="InterPro" id="IPR012349">
    <property type="entry name" value="Split_barrel_FMN-bd"/>
</dbReference>
<dbReference type="Gene3D" id="2.30.110.10">
    <property type="entry name" value="Electron Transport, Fmn-binding Protein, Chain A"/>
    <property type="match status" value="1"/>
</dbReference>
<dbReference type="Pfam" id="PF01243">
    <property type="entry name" value="PNPOx_N"/>
    <property type="match status" value="1"/>
</dbReference>
<organism evidence="3 4">
    <name type="scientific">Nonomuraea marmarensis</name>
    <dbReference type="NCBI Taxonomy" id="3351344"/>
    <lineage>
        <taxon>Bacteria</taxon>
        <taxon>Bacillati</taxon>
        <taxon>Actinomycetota</taxon>
        <taxon>Actinomycetes</taxon>
        <taxon>Streptosporangiales</taxon>
        <taxon>Streptosporangiaceae</taxon>
        <taxon>Nonomuraea</taxon>
    </lineage>
</organism>
<keyword evidence="1 3" id="KW-0560">Oxidoreductase</keyword>
<dbReference type="SUPFAM" id="SSF50475">
    <property type="entry name" value="FMN-binding split barrel"/>
    <property type="match status" value="1"/>
</dbReference>
<name>A0ABW7ALD9_9ACTN</name>
<dbReference type="EC" id="1.-.-.-" evidence="3"/>
<protein>
    <submittedName>
        <fullName evidence="3">PPOX class F420-dependent oxidoreductase</fullName>
        <ecNumber evidence="3">1.-.-.-</ecNumber>
    </submittedName>
</protein>
<sequence>MIFTDAEYAYLVEHPLGRLATIGPGGAPHLHPVAFRLSPGTATIDIGGPAFARSQKYRNVRADPRVSFVVDDESKEPNPFGQRGRGIEIRGRAAIVSLDQPLMVFFDDEIFRLQPRRIVAWNIDEPGYNSRNVH</sequence>
<dbReference type="InterPro" id="IPR011576">
    <property type="entry name" value="Pyridox_Oxase_N"/>
</dbReference>
<dbReference type="Proteomes" id="UP001603978">
    <property type="component" value="Unassembled WGS sequence"/>
</dbReference>
<dbReference type="PANTHER" id="PTHR35176">
    <property type="entry name" value="HEME OXYGENASE HI_0854-RELATED"/>
    <property type="match status" value="1"/>
</dbReference>
<proteinExistence type="predicted"/>
<gene>
    <name evidence="3" type="ORF">ACFLIM_33835</name>
</gene>
<evidence type="ECO:0000313" key="3">
    <source>
        <dbReference type="EMBL" id="MFG1708201.1"/>
    </source>
</evidence>
<dbReference type="NCBIfam" id="TIGR04023">
    <property type="entry name" value="PPOX_MSMEG_5819"/>
    <property type="match status" value="1"/>
</dbReference>
<dbReference type="PANTHER" id="PTHR35176:SF6">
    <property type="entry name" value="HEME OXYGENASE HI_0854-RELATED"/>
    <property type="match status" value="1"/>
</dbReference>
<feature type="domain" description="Pyridoxamine 5'-phosphate oxidase N-terminal" evidence="2">
    <location>
        <begin position="9"/>
        <end position="100"/>
    </location>
</feature>
<dbReference type="RefSeq" id="WP_393172438.1">
    <property type="nucleotide sequence ID" value="NZ_JBICRM010000026.1"/>
</dbReference>
<reference evidence="3 4" key="1">
    <citation type="submission" date="2024-10" db="EMBL/GenBank/DDBJ databases">
        <authorList>
            <person name="Topkara A.R."/>
            <person name="Saygin H."/>
        </authorList>
    </citation>
    <scope>NUCLEOTIDE SEQUENCE [LARGE SCALE GENOMIC DNA]</scope>
    <source>
        <strain evidence="3 4">M3C6</strain>
    </source>
</reference>
<dbReference type="GO" id="GO:0016491">
    <property type="term" value="F:oxidoreductase activity"/>
    <property type="evidence" value="ECO:0007669"/>
    <property type="project" value="UniProtKB-KW"/>
</dbReference>
<comment type="caution">
    <text evidence="3">The sequence shown here is derived from an EMBL/GenBank/DDBJ whole genome shotgun (WGS) entry which is preliminary data.</text>
</comment>
<keyword evidence="4" id="KW-1185">Reference proteome</keyword>
<accession>A0ABW7ALD9</accession>
<dbReference type="EMBL" id="JBICRM010000026">
    <property type="protein sequence ID" value="MFG1708201.1"/>
    <property type="molecule type" value="Genomic_DNA"/>
</dbReference>
<dbReference type="InterPro" id="IPR052019">
    <property type="entry name" value="F420H2_bilvrd_red/Heme_oxyg"/>
</dbReference>
<evidence type="ECO:0000256" key="1">
    <source>
        <dbReference type="ARBA" id="ARBA00023002"/>
    </source>
</evidence>
<evidence type="ECO:0000313" key="4">
    <source>
        <dbReference type="Proteomes" id="UP001603978"/>
    </source>
</evidence>
<evidence type="ECO:0000259" key="2">
    <source>
        <dbReference type="Pfam" id="PF01243"/>
    </source>
</evidence>